<evidence type="ECO:0000256" key="2">
    <source>
        <dbReference type="ARBA" id="ARBA00023125"/>
    </source>
</evidence>
<keyword evidence="2" id="KW-0238">DNA-binding</keyword>
<evidence type="ECO:0000256" key="1">
    <source>
        <dbReference type="ARBA" id="ARBA00008857"/>
    </source>
</evidence>
<dbReference type="AlphaFoldDB" id="A0A2T1DXV4"/>
<name>A0A2T1DXV4_9CYAN</name>
<dbReference type="GO" id="GO:0015074">
    <property type="term" value="P:DNA integration"/>
    <property type="evidence" value="ECO:0007669"/>
    <property type="project" value="InterPro"/>
</dbReference>
<dbReference type="PANTHER" id="PTHR30349">
    <property type="entry name" value="PHAGE INTEGRASE-RELATED"/>
    <property type="match status" value="1"/>
</dbReference>
<comment type="caution">
    <text evidence="5">The sequence shown here is derived from an EMBL/GenBank/DDBJ whole genome shotgun (WGS) entry which is preliminary data.</text>
</comment>
<dbReference type="InterPro" id="IPR002104">
    <property type="entry name" value="Integrase_catalytic"/>
</dbReference>
<evidence type="ECO:0000256" key="3">
    <source>
        <dbReference type="ARBA" id="ARBA00023172"/>
    </source>
</evidence>
<dbReference type="InterPro" id="IPR050090">
    <property type="entry name" value="Tyrosine_recombinase_XerCD"/>
</dbReference>
<dbReference type="Pfam" id="PF12167">
    <property type="entry name" value="Arm-DNA-bind_2"/>
    <property type="match status" value="1"/>
</dbReference>
<dbReference type="InterPro" id="IPR010998">
    <property type="entry name" value="Integrase_recombinase_N"/>
</dbReference>
<dbReference type="PROSITE" id="PS51898">
    <property type="entry name" value="TYR_RECOMBINASE"/>
    <property type="match status" value="1"/>
</dbReference>
<keyword evidence="6" id="KW-1185">Reference proteome</keyword>
<comment type="similarity">
    <text evidence="1">Belongs to the 'phage' integrase family.</text>
</comment>
<dbReference type="InterPro" id="IPR013762">
    <property type="entry name" value="Integrase-like_cat_sf"/>
</dbReference>
<dbReference type="Proteomes" id="UP000239576">
    <property type="component" value="Unassembled WGS sequence"/>
</dbReference>
<dbReference type="InterPro" id="IPR022000">
    <property type="entry name" value="Min27-like_integrase_DNA_bind"/>
</dbReference>
<dbReference type="GO" id="GO:0003677">
    <property type="term" value="F:DNA binding"/>
    <property type="evidence" value="ECO:0007669"/>
    <property type="project" value="UniProtKB-KW"/>
</dbReference>
<reference evidence="5 6" key="2">
    <citation type="submission" date="2018-03" db="EMBL/GenBank/DDBJ databases">
        <title>The ancient ancestry and fast evolution of plastids.</title>
        <authorList>
            <person name="Moore K.R."/>
            <person name="Magnabosco C."/>
            <person name="Momper L."/>
            <person name="Gold D.A."/>
            <person name="Bosak T."/>
            <person name="Fournier G.P."/>
        </authorList>
    </citation>
    <scope>NUCLEOTIDE SEQUENCE [LARGE SCALE GENOMIC DNA]</scope>
    <source>
        <strain evidence="5 6">ULC18</strain>
    </source>
</reference>
<dbReference type="PANTHER" id="PTHR30349:SF41">
    <property type="entry name" value="INTEGRASE_RECOMBINASE PROTEIN MJ0367-RELATED"/>
    <property type="match status" value="1"/>
</dbReference>
<dbReference type="Gene3D" id="1.10.150.130">
    <property type="match status" value="1"/>
</dbReference>
<dbReference type="OrthoDB" id="530235at2"/>
<organism evidence="5 6">
    <name type="scientific">Stenomitos frigidus ULC18</name>
    <dbReference type="NCBI Taxonomy" id="2107698"/>
    <lineage>
        <taxon>Bacteria</taxon>
        <taxon>Bacillati</taxon>
        <taxon>Cyanobacteriota</taxon>
        <taxon>Cyanophyceae</taxon>
        <taxon>Leptolyngbyales</taxon>
        <taxon>Leptolyngbyaceae</taxon>
        <taxon>Stenomitos</taxon>
    </lineage>
</organism>
<keyword evidence="3" id="KW-0233">DNA recombination</keyword>
<sequence length="390" mass="44788">MAKSRKRAEKGEITLWQRGGKLWLRWRFEGQQFQLSLGLDDTPYNCLKAQEAATRIKTDIAYGQFNPENLIGYKPSLRLVEDEIDLKLPDPSTVKQFEAYIEHRRSEGTSGQAISSRYSPMLSNLKRFKVNVEDEPTARAFVAVLRSRQSPRIANQSLTMLKSFADWAMESGQMKHNPFTKIKPLKVDKSQSRKKPFSKQEINLFLATIKTDQHYFHYHDLCMTLFYLGLRPSEAIGLRWKNIDFDRRQVTICESLSRSPEGRTAGYARQRKGLKTTDGDRVLDLTDKLFTMLQGRKPLDANPESLVFLSPTGKAIDDHNFSQRCWRSICEKAKIPYRSPYNARHSLLSHLIESGATLPQTAYVAGHANTRMVSETYGHMINRAKMIDFS</sequence>
<reference evidence="6" key="1">
    <citation type="submission" date="2018-02" db="EMBL/GenBank/DDBJ databases">
        <authorList>
            <person name="Moore K."/>
            <person name="Momper L."/>
        </authorList>
    </citation>
    <scope>NUCLEOTIDE SEQUENCE [LARGE SCALE GENOMIC DNA]</scope>
    <source>
        <strain evidence="6">ULC18</strain>
    </source>
</reference>
<evidence type="ECO:0000259" key="4">
    <source>
        <dbReference type="PROSITE" id="PS51898"/>
    </source>
</evidence>
<gene>
    <name evidence="5" type="ORF">C7B82_23745</name>
</gene>
<dbReference type="RefSeq" id="WP_106259148.1">
    <property type="nucleotide sequence ID" value="NZ_CAWNSW010000164.1"/>
</dbReference>
<protein>
    <recommendedName>
        <fullName evidence="4">Tyr recombinase domain-containing protein</fullName>
    </recommendedName>
</protein>
<dbReference type="Gene3D" id="1.10.443.10">
    <property type="entry name" value="Intergrase catalytic core"/>
    <property type="match status" value="1"/>
</dbReference>
<accession>A0A2T1DXV4</accession>
<dbReference type="InterPro" id="IPR011010">
    <property type="entry name" value="DNA_brk_join_enz"/>
</dbReference>
<dbReference type="SUPFAM" id="SSF56349">
    <property type="entry name" value="DNA breaking-rejoining enzymes"/>
    <property type="match status" value="1"/>
</dbReference>
<dbReference type="GO" id="GO:0006310">
    <property type="term" value="P:DNA recombination"/>
    <property type="evidence" value="ECO:0007669"/>
    <property type="project" value="UniProtKB-KW"/>
</dbReference>
<dbReference type="CDD" id="cd01189">
    <property type="entry name" value="INT_ICEBs1_C_like"/>
    <property type="match status" value="1"/>
</dbReference>
<evidence type="ECO:0000313" key="5">
    <source>
        <dbReference type="EMBL" id="PSB25346.1"/>
    </source>
</evidence>
<feature type="domain" description="Tyr recombinase" evidence="4">
    <location>
        <begin position="192"/>
        <end position="390"/>
    </location>
</feature>
<dbReference type="Pfam" id="PF00589">
    <property type="entry name" value="Phage_integrase"/>
    <property type="match status" value="1"/>
</dbReference>
<proteinExistence type="inferred from homology"/>
<dbReference type="EMBL" id="PVWK01000126">
    <property type="protein sequence ID" value="PSB25346.1"/>
    <property type="molecule type" value="Genomic_DNA"/>
</dbReference>
<evidence type="ECO:0000313" key="6">
    <source>
        <dbReference type="Proteomes" id="UP000239576"/>
    </source>
</evidence>